<evidence type="ECO:0000256" key="5">
    <source>
        <dbReference type="ARBA" id="ARBA00022801"/>
    </source>
</evidence>
<keyword evidence="3" id="KW-0540">Nuclease</keyword>
<keyword evidence="2" id="KW-1277">Toxin-antitoxin system</keyword>
<evidence type="ECO:0000313" key="8">
    <source>
        <dbReference type="EMBL" id="ESL04601.1"/>
    </source>
</evidence>
<dbReference type="RefSeq" id="WP_023353219.1">
    <property type="nucleotide sequence ID" value="NZ_KI535366.1"/>
</dbReference>
<dbReference type="OrthoDB" id="9799854at2"/>
<dbReference type="GO" id="GO:0003729">
    <property type="term" value="F:mRNA binding"/>
    <property type="evidence" value="ECO:0007669"/>
    <property type="project" value="InterPro"/>
</dbReference>
<comment type="similarity">
    <text evidence="1">Belongs to the HicA mRNA interferase family.</text>
</comment>
<dbReference type="AlphaFoldDB" id="V2YAD7"/>
<proteinExistence type="inferred from homology"/>
<dbReference type="GO" id="GO:0016787">
    <property type="term" value="F:hydrolase activity"/>
    <property type="evidence" value="ECO:0007669"/>
    <property type="project" value="UniProtKB-KW"/>
</dbReference>
<evidence type="ECO:0000256" key="7">
    <source>
        <dbReference type="ARBA" id="ARBA00023016"/>
    </source>
</evidence>
<dbReference type="Pfam" id="PF07927">
    <property type="entry name" value="HicA_toxin"/>
    <property type="match status" value="1"/>
</dbReference>
<evidence type="ECO:0000256" key="6">
    <source>
        <dbReference type="ARBA" id="ARBA00022884"/>
    </source>
</evidence>
<dbReference type="InterPro" id="IPR012933">
    <property type="entry name" value="HicA_mRNA_interferase"/>
</dbReference>
<name>V2YAD7_9FIRM</name>
<dbReference type="Proteomes" id="UP000018227">
    <property type="component" value="Unassembled WGS sequence"/>
</dbReference>
<keyword evidence="9" id="KW-1185">Reference proteome</keyword>
<gene>
    <name evidence="8" type="ORF">GCWU0000282_000315</name>
</gene>
<reference evidence="8 9" key="1">
    <citation type="submission" date="2013-06" db="EMBL/GenBank/DDBJ databases">
        <authorList>
            <person name="Weinstock G."/>
            <person name="Sodergren E."/>
            <person name="Clifton S."/>
            <person name="Fulton L."/>
            <person name="Fulton B."/>
            <person name="Courtney L."/>
            <person name="Fronick C."/>
            <person name="Harrison M."/>
            <person name="Strong C."/>
            <person name="Farmer C."/>
            <person name="Delahaunty K."/>
            <person name="Markovic C."/>
            <person name="Hall O."/>
            <person name="Minx P."/>
            <person name="Tomlinson C."/>
            <person name="Mitreva M."/>
            <person name="Nelson J."/>
            <person name="Hou S."/>
            <person name="Wollam A."/>
            <person name="Pepin K.H."/>
            <person name="Johnson M."/>
            <person name="Bhonagiri V."/>
            <person name="Nash W.E."/>
            <person name="Warren W."/>
            <person name="Chinwalla A."/>
            <person name="Mardis E.R."/>
            <person name="Wilson R.K."/>
        </authorList>
    </citation>
    <scope>NUCLEOTIDE SEQUENCE [LARGE SCALE GENOMIC DNA]</scope>
    <source>
        <strain evidence="8 9">ATCC 51271</strain>
    </source>
</reference>
<dbReference type="eggNOG" id="ENOG5033DVH">
    <property type="taxonomic scope" value="Bacteria"/>
</dbReference>
<organism evidence="8 9">
    <name type="scientific">Catonella morbi ATCC 51271</name>
    <dbReference type="NCBI Taxonomy" id="592026"/>
    <lineage>
        <taxon>Bacteria</taxon>
        <taxon>Bacillati</taxon>
        <taxon>Bacillota</taxon>
        <taxon>Clostridia</taxon>
        <taxon>Lachnospirales</taxon>
        <taxon>Lachnospiraceae</taxon>
        <taxon>Catonella</taxon>
    </lineage>
</organism>
<evidence type="ECO:0000256" key="1">
    <source>
        <dbReference type="ARBA" id="ARBA00006620"/>
    </source>
</evidence>
<evidence type="ECO:0000256" key="2">
    <source>
        <dbReference type="ARBA" id="ARBA00022649"/>
    </source>
</evidence>
<comment type="caution">
    <text evidence="8">The sequence shown here is derived from an EMBL/GenBank/DDBJ whole genome shotgun (WGS) entry which is preliminary data.</text>
</comment>
<dbReference type="GO" id="GO:0004519">
    <property type="term" value="F:endonuclease activity"/>
    <property type="evidence" value="ECO:0007669"/>
    <property type="project" value="UniProtKB-KW"/>
</dbReference>
<dbReference type="EMBL" id="ACIL03000003">
    <property type="protein sequence ID" value="ESL04601.1"/>
    <property type="molecule type" value="Genomic_DNA"/>
</dbReference>
<evidence type="ECO:0000256" key="4">
    <source>
        <dbReference type="ARBA" id="ARBA00022759"/>
    </source>
</evidence>
<dbReference type="Gene3D" id="3.30.920.30">
    <property type="entry name" value="Hypothetical protein"/>
    <property type="match status" value="1"/>
</dbReference>
<keyword evidence="7" id="KW-0346">Stress response</keyword>
<dbReference type="InterPro" id="IPR038570">
    <property type="entry name" value="HicA_sf"/>
</dbReference>
<accession>V2YAD7</accession>
<dbReference type="STRING" id="592026.GCWU0000282_000315"/>
<protein>
    <submittedName>
        <fullName evidence="8">Toxin-antitoxin system, toxin component, HicA family</fullName>
    </submittedName>
</protein>
<evidence type="ECO:0000313" key="9">
    <source>
        <dbReference type="Proteomes" id="UP000018227"/>
    </source>
</evidence>
<keyword evidence="4" id="KW-0255">Endonuclease</keyword>
<sequence>MKRRDLIKLLEKNGWSLLRHGSGHDIYCKNEKMETIPRHKEIAEQLAKAIIKRQGLE</sequence>
<evidence type="ECO:0000256" key="3">
    <source>
        <dbReference type="ARBA" id="ARBA00022722"/>
    </source>
</evidence>
<dbReference type="HOGENOM" id="CLU_164851_7_2_9"/>
<dbReference type="SUPFAM" id="SSF54786">
    <property type="entry name" value="YcfA/nrd intein domain"/>
    <property type="match status" value="1"/>
</dbReference>
<keyword evidence="6" id="KW-0694">RNA-binding</keyword>
<keyword evidence="5" id="KW-0378">Hydrolase</keyword>